<evidence type="ECO:0000313" key="2">
    <source>
        <dbReference type="EMBL" id="CAD7429107.1"/>
    </source>
</evidence>
<name>A0A7R9E9S0_9NEOP</name>
<protein>
    <submittedName>
        <fullName evidence="2">Uncharacterized protein</fullName>
    </submittedName>
</protein>
<feature type="region of interest" description="Disordered" evidence="1">
    <location>
        <begin position="1"/>
        <end position="27"/>
    </location>
</feature>
<proteinExistence type="predicted"/>
<dbReference type="EMBL" id="OB793964">
    <property type="protein sequence ID" value="CAD7429107.1"/>
    <property type="molecule type" value="Genomic_DNA"/>
</dbReference>
<sequence>MKSPRRGNTHDNGTRDTTYGPGIDSLAGVNRPDSYRADYCPYSTAATQQLPCVLLTHITSRSQFSRVQGRYVGSRPIKLRKSTWRARNIDTVRKKEKEKTALIGLLTGRFVISYSYAKTDDLNHTTVAKLSILCQHNHICRLRKVVYKKSQDRLV</sequence>
<organism evidence="2">
    <name type="scientific">Timema monikensis</name>
    <dbReference type="NCBI Taxonomy" id="170555"/>
    <lineage>
        <taxon>Eukaryota</taxon>
        <taxon>Metazoa</taxon>
        <taxon>Ecdysozoa</taxon>
        <taxon>Arthropoda</taxon>
        <taxon>Hexapoda</taxon>
        <taxon>Insecta</taxon>
        <taxon>Pterygota</taxon>
        <taxon>Neoptera</taxon>
        <taxon>Polyneoptera</taxon>
        <taxon>Phasmatodea</taxon>
        <taxon>Timematodea</taxon>
        <taxon>Timematoidea</taxon>
        <taxon>Timematidae</taxon>
        <taxon>Timema</taxon>
    </lineage>
</organism>
<evidence type="ECO:0000256" key="1">
    <source>
        <dbReference type="SAM" id="MobiDB-lite"/>
    </source>
</evidence>
<gene>
    <name evidence="2" type="ORF">TMSB3V08_LOCUS5892</name>
</gene>
<dbReference type="AlphaFoldDB" id="A0A7R9E9S0"/>
<reference evidence="2" key="1">
    <citation type="submission" date="2020-11" db="EMBL/GenBank/DDBJ databases">
        <authorList>
            <person name="Tran Van P."/>
        </authorList>
    </citation>
    <scope>NUCLEOTIDE SEQUENCE</scope>
</reference>
<accession>A0A7R9E9S0</accession>